<accession>A0A822BJS6</accession>
<gene>
    <name evidence="1" type="ORF">QYT958_LOCUS39436</name>
</gene>
<name>A0A822BJS6_9BILA</name>
<feature type="non-terminal residue" evidence="1">
    <location>
        <position position="97"/>
    </location>
</feature>
<evidence type="ECO:0000313" key="1">
    <source>
        <dbReference type="EMBL" id="CAF5014989.1"/>
    </source>
</evidence>
<dbReference type="Proteomes" id="UP000663848">
    <property type="component" value="Unassembled WGS sequence"/>
</dbReference>
<sequence length="97" mass="11030">MASHVVCSLFTIDIDCSKKVSYYCRGCLYPLASPQQSTCTVECSMNNRRRSFRNVSELVLCDVKKEISSTAKRYVNLIQEYQNQPRMVLPGDVLNGQ</sequence>
<organism evidence="1 2">
    <name type="scientific">Rotaria socialis</name>
    <dbReference type="NCBI Taxonomy" id="392032"/>
    <lineage>
        <taxon>Eukaryota</taxon>
        <taxon>Metazoa</taxon>
        <taxon>Spiralia</taxon>
        <taxon>Gnathifera</taxon>
        <taxon>Rotifera</taxon>
        <taxon>Eurotatoria</taxon>
        <taxon>Bdelloidea</taxon>
        <taxon>Philodinida</taxon>
        <taxon>Philodinidae</taxon>
        <taxon>Rotaria</taxon>
    </lineage>
</organism>
<evidence type="ECO:0000313" key="2">
    <source>
        <dbReference type="Proteomes" id="UP000663848"/>
    </source>
</evidence>
<reference evidence="1" key="1">
    <citation type="submission" date="2021-02" db="EMBL/GenBank/DDBJ databases">
        <authorList>
            <person name="Nowell W R."/>
        </authorList>
    </citation>
    <scope>NUCLEOTIDE SEQUENCE</scope>
</reference>
<protein>
    <submittedName>
        <fullName evidence="1">Uncharacterized protein</fullName>
    </submittedName>
</protein>
<proteinExistence type="predicted"/>
<dbReference type="EMBL" id="CAJOBR010036826">
    <property type="protein sequence ID" value="CAF5014989.1"/>
    <property type="molecule type" value="Genomic_DNA"/>
</dbReference>
<dbReference type="AlphaFoldDB" id="A0A822BJS6"/>
<comment type="caution">
    <text evidence="1">The sequence shown here is derived from an EMBL/GenBank/DDBJ whole genome shotgun (WGS) entry which is preliminary data.</text>
</comment>